<accession>A0A4P8XI98</accession>
<gene>
    <name evidence="5" type="ORF">E6C60_0477</name>
</gene>
<organism evidence="5 6">
    <name type="scientific">Paenibacillus algicola</name>
    <dbReference type="NCBI Taxonomy" id="2565926"/>
    <lineage>
        <taxon>Bacteria</taxon>
        <taxon>Bacillati</taxon>
        <taxon>Bacillota</taxon>
        <taxon>Bacilli</taxon>
        <taxon>Bacillales</taxon>
        <taxon>Paenibacillaceae</taxon>
        <taxon>Paenibacillus</taxon>
    </lineage>
</organism>
<name>A0A4P8XI98_9BACL</name>
<dbReference type="InterPro" id="IPR001279">
    <property type="entry name" value="Metallo-B-lactamas"/>
</dbReference>
<feature type="domain" description="Metallo-beta-lactamase" evidence="4">
    <location>
        <begin position="21"/>
        <end position="212"/>
    </location>
</feature>
<dbReference type="Gene3D" id="3.60.15.10">
    <property type="entry name" value="Ribonuclease Z/Hydroxyacylglutathione hydrolase-like"/>
    <property type="match status" value="1"/>
</dbReference>
<evidence type="ECO:0000256" key="3">
    <source>
        <dbReference type="ARBA" id="ARBA00048505"/>
    </source>
</evidence>
<dbReference type="AlphaFoldDB" id="A0A4P8XI98"/>
<comment type="catalytic activity">
    <reaction evidence="3">
        <text>3',5'-cyclic UMP + H2O = UMP + H(+)</text>
        <dbReference type="Rhea" id="RHEA:70575"/>
        <dbReference type="ChEBI" id="CHEBI:15377"/>
        <dbReference type="ChEBI" id="CHEBI:15378"/>
        <dbReference type="ChEBI" id="CHEBI:57865"/>
        <dbReference type="ChEBI" id="CHEBI:184387"/>
    </reaction>
    <physiologicalReaction direction="left-to-right" evidence="3">
        <dbReference type="Rhea" id="RHEA:70576"/>
    </physiologicalReaction>
</comment>
<dbReference type="SMART" id="SM00849">
    <property type="entry name" value="Lactamase_B"/>
    <property type="match status" value="1"/>
</dbReference>
<dbReference type="Pfam" id="PF00753">
    <property type="entry name" value="Lactamase_B"/>
    <property type="match status" value="1"/>
</dbReference>
<dbReference type="SUPFAM" id="SSF56281">
    <property type="entry name" value="Metallo-hydrolase/oxidoreductase"/>
    <property type="match status" value="1"/>
</dbReference>
<proteinExistence type="predicted"/>
<comment type="function">
    <text evidence="2">Counteracts the endogenous Pycsar antiviral defense system. Phosphodiesterase that enables metal-dependent hydrolysis of host cyclic nucleotide Pycsar defense signals such as cCMP and cUMP.</text>
</comment>
<comment type="catalytic activity">
    <reaction evidence="1">
        <text>3',5'-cyclic CMP + H2O = CMP + H(+)</text>
        <dbReference type="Rhea" id="RHEA:72675"/>
        <dbReference type="ChEBI" id="CHEBI:15377"/>
        <dbReference type="ChEBI" id="CHEBI:15378"/>
        <dbReference type="ChEBI" id="CHEBI:58003"/>
        <dbReference type="ChEBI" id="CHEBI:60377"/>
    </reaction>
    <physiologicalReaction direction="left-to-right" evidence="1">
        <dbReference type="Rhea" id="RHEA:72676"/>
    </physiologicalReaction>
</comment>
<dbReference type="EMBL" id="CP040396">
    <property type="protein sequence ID" value="QCT01200.1"/>
    <property type="molecule type" value="Genomic_DNA"/>
</dbReference>
<dbReference type="InterPro" id="IPR036866">
    <property type="entry name" value="RibonucZ/Hydroxyglut_hydro"/>
</dbReference>
<evidence type="ECO:0000313" key="5">
    <source>
        <dbReference type="EMBL" id="QCT01200.1"/>
    </source>
</evidence>
<reference evidence="5 6" key="1">
    <citation type="submission" date="2019-05" db="EMBL/GenBank/DDBJ databases">
        <authorList>
            <person name="Chen C."/>
        </authorList>
    </citation>
    <scope>NUCLEOTIDE SEQUENCE [LARGE SCALE GENOMIC DNA]</scope>
    <source>
        <strain evidence="5 6">HB172198</strain>
    </source>
</reference>
<dbReference type="KEGG" id="palo:E6C60_0477"/>
<keyword evidence="6" id="KW-1185">Reference proteome</keyword>
<evidence type="ECO:0000313" key="6">
    <source>
        <dbReference type="Proteomes" id="UP000300879"/>
    </source>
</evidence>
<dbReference type="CDD" id="cd07721">
    <property type="entry name" value="yflN-like_MBL-fold"/>
    <property type="match status" value="1"/>
</dbReference>
<evidence type="ECO:0000256" key="1">
    <source>
        <dbReference type="ARBA" id="ARBA00034221"/>
    </source>
</evidence>
<protein>
    <submittedName>
        <fullName evidence="5">Beta-lactamase domain-containing protein</fullName>
    </submittedName>
</protein>
<dbReference type="InterPro" id="IPR050855">
    <property type="entry name" value="NDM-1-like"/>
</dbReference>
<dbReference type="Proteomes" id="UP000300879">
    <property type="component" value="Chromosome"/>
</dbReference>
<dbReference type="PANTHER" id="PTHR42951">
    <property type="entry name" value="METALLO-BETA-LACTAMASE DOMAIN-CONTAINING"/>
    <property type="match status" value="1"/>
</dbReference>
<evidence type="ECO:0000256" key="2">
    <source>
        <dbReference type="ARBA" id="ARBA00034301"/>
    </source>
</evidence>
<sequence>MLKTTVLHQVTQLTFMPLFFPVNVYLVEEENGLTLIDCGMSFMQQGITEAAFRIGKPITTILLTHAHPDHVGALDGLKQRFPEAELAISARDALLLRGDTSLAPGEPDAPVKNSLKGIQAVPDRLLKDGDLIASLQAVASPGHTPGHMAFLDRRSGVLIAGDAFQTRGGMAVSGDVRWNFPFPAWATWHKATALHSARRLSDLRPQVLACGHGSMVLQPYDAMQQVVARAASRFEGHR</sequence>
<evidence type="ECO:0000259" key="4">
    <source>
        <dbReference type="SMART" id="SM00849"/>
    </source>
</evidence>
<dbReference type="PANTHER" id="PTHR42951:SF9">
    <property type="entry name" value="METAL-DEPENDENT HYDROLASE"/>
    <property type="match status" value="1"/>
</dbReference>